<dbReference type="Proteomes" id="UP000178485">
    <property type="component" value="Chromosome i"/>
</dbReference>
<dbReference type="PANTHER" id="PTHR42938:SF47">
    <property type="entry name" value="HYDROXYPYRUVATE REDUCTASE"/>
    <property type="match status" value="1"/>
</dbReference>
<keyword evidence="1 4" id="KW-0560">Oxidoreductase</keyword>
<keyword evidence="5" id="KW-1185">Reference proteome</keyword>
<proteinExistence type="inferred from homology"/>
<evidence type="ECO:0000259" key="2">
    <source>
        <dbReference type="Pfam" id="PF00389"/>
    </source>
</evidence>
<name>A0A1G4G9U7_9BACT</name>
<feature type="domain" description="D-isomer specific 2-hydroxyacid dehydrogenase catalytic" evidence="2">
    <location>
        <begin position="20"/>
        <end position="307"/>
    </location>
</feature>
<evidence type="ECO:0000313" key="4">
    <source>
        <dbReference type="EMBL" id="SCM59324.1"/>
    </source>
</evidence>
<dbReference type="GO" id="GO:0051287">
    <property type="term" value="F:NAD binding"/>
    <property type="evidence" value="ECO:0007669"/>
    <property type="project" value="InterPro"/>
</dbReference>
<dbReference type="EMBL" id="LT608328">
    <property type="protein sequence ID" value="SCM59324.1"/>
    <property type="molecule type" value="Genomic_DNA"/>
</dbReference>
<dbReference type="EC" id="1.1.1.81" evidence="4"/>
<accession>A0A1G4G9U7</accession>
<comment type="similarity">
    <text evidence="1">Belongs to the D-isomer specific 2-hydroxyacid dehydrogenase family.</text>
</comment>
<dbReference type="SUPFAM" id="SSF51735">
    <property type="entry name" value="NAD(P)-binding Rossmann-fold domains"/>
    <property type="match status" value="1"/>
</dbReference>
<organism evidence="4 5">
    <name type="scientific">Petrimonas mucosa</name>
    <dbReference type="NCBI Taxonomy" id="1642646"/>
    <lineage>
        <taxon>Bacteria</taxon>
        <taxon>Pseudomonadati</taxon>
        <taxon>Bacteroidota</taxon>
        <taxon>Bacteroidia</taxon>
        <taxon>Bacteroidales</taxon>
        <taxon>Dysgonomonadaceae</taxon>
        <taxon>Petrimonas</taxon>
    </lineage>
</organism>
<dbReference type="PANTHER" id="PTHR42938">
    <property type="entry name" value="FORMATE DEHYDROGENASE 1"/>
    <property type="match status" value="1"/>
</dbReference>
<evidence type="ECO:0000259" key="3">
    <source>
        <dbReference type="Pfam" id="PF02826"/>
    </source>
</evidence>
<dbReference type="Pfam" id="PF00389">
    <property type="entry name" value="2-Hacid_dh"/>
    <property type="match status" value="1"/>
</dbReference>
<evidence type="ECO:0000256" key="1">
    <source>
        <dbReference type="RuleBase" id="RU003719"/>
    </source>
</evidence>
<dbReference type="InterPro" id="IPR006139">
    <property type="entry name" value="D-isomer_2_OHA_DH_cat_dom"/>
</dbReference>
<dbReference type="GO" id="GO:0016618">
    <property type="term" value="F:hydroxypyruvate reductase [NAD(P)H] activity"/>
    <property type="evidence" value="ECO:0007669"/>
    <property type="project" value="UniProtKB-EC"/>
</dbReference>
<dbReference type="STRING" id="1642646.ING2E5A_2528"/>
<dbReference type="Pfam" id="PF02826">
    <property type="entry name" value="2-Hacid_dh_C"/>
    <property type="match status" value="1"/>
</dbReference>
<dbReference type="InterPro" id="IPR006140">
    <property type="entry name" value="D-isomer_DH_NAD-bd"/>
</dbReference>
<dbReference type="KEGG" id="pmuc:ING2E5A_2528"/>
<feature type="domain" description="D-isomer specific 2-hydroxyacid dehydrogenase NAD-binding" evidence="3">
    <location>
        <begin position="125"/>
        <end position="251"/>
    </location>
</feature>
<sequence length="310" mass="33830">MKFLIATEKPFSPAAVKQIREVIENAGHETILLERYVEKSELLAAVQSVDAMIVRSDIIDKEILDAATNLKIIVRAGAGYDNIDLHAATANNVCVMNTPGQNANAVAELVFGMLLYLVRSGFDGSIGSELKGKKIGLHAFGYVGKRVAEIANGFGMVVLAYSPSLALNPEAGKRFNVAVVQSPEELYESCDIVSLHMPANEQTRGSINYGLLGRLPQNGVVINTARKEVIDETALMRIMEERANFKYATDIKPINHDKMVRKFGNRYLASVKKSGAQTNEANLNAGIAAAEQIVRYFAEGDETFRVNPVK</sequence>
<dbReference type="AlphaFoldDB" id="A0A1G4G9U7"/>
<keyword evidence="4" id="KW-0670">Pyruvate</keyword>
<dbReference type="InterPro" id="IPR036291">
    <property type="entry name" value="NAD(P)-bd_dom_sf"/>
</dbReference>
<protein>
    <submittedName>
        <fullName evidence="4">Hydroxypyruvate reductase</fullName>
        <ecNumber evidence="4">1.1.1.81</ecNumber>
    </submittedName>
</protein>
<dbReference type="SUPFAM" id="SSF52283">
    <property type="entry name" value="Formate/glycerate dehydrogenase catalytic domain-like"/>
    <property type="match status" value="1"/>
</dbReference>
<reference evidence="4 5" key="1">
    <citation type="submission" date="2016-08" db="EMBL/GenBank/DDBJ databases">
        <authorList>
            <person name="Seilhamer J.J."/>
        </authorList>
    </citation>
    <scope>NUCLEOTIDE SEQUENCE [LARGE SCALE GENOMIC DNA]</scope>
    <source>
        <strain evidence="4">ING2-E5A</strain>
    </source>
</reference>
<dbReference type="Gene3D" id="3.40.50.720">
    <property type="entry name" value="NAD(P)-binding Rossmann-like Domain"/>
    <property type="match status" value="2"/>
</dbReference>
<dbReference type="RefSeq" id="WP_071137633.1">
    <property type="nucleotide sequence ID" value="NZ_LT608328.1"/>
</dbReference>
<gene>
    <name evidence="4" type="ORF">ING2E5A_2528</name>
</gene>
<evidence type="ECO:0000313" key="5">
    <source>
        <dbReference type="Proteomes" id="UP000178485"/>
    </source>
</evidence>